<evidence type="ECO:0000313" key="4">
    <source>
        <dbReference type="Proteomes" id="UP000766629"/>
    </source>
</evidence>
<gene>
    <name evidence="3" type="ORF">KUV26_18770</name>
</gene>
<dbReference type="RefSeq" id="WP_222509527.1">
    <property type="nucleotide sequence ID" value="NZ_JAHVJA010000011.1"/>
</dbReference>
<keyword evidence="4" id="KW-1185">Reference proteome</keyword>
<dbReference type="Proteomes" id="UP000766629">
    <property type="component" value="Unassembled WGS sequence"/>
</dbReference>
<sequence>MTNTADAQKQTKRRTKTSADSDSGSLAGRVKEQAAQTVQQAQEQFDAGLQYSSGELQRLATEGRSFVKKNPGLAIAGALGAGVLLGLAMRNRY</sequence>
<proteinExistence type="predicted"/>
<protein>
    <recommendedName>
        <fullName evidence="5">DUF883 domain-containing protein</fullName>
    </recommendedName>
</protein>
<name>A0ABS7NJU5_9RHOB</name>
<organism evidence="3 4">
    <name type="scientific">Leisingera daeponensis</name>
    <dbReference type="NCBI Taxonomy" id="405746"/>
    <lineage>
        <taxon>Bacteria</taxon>
        <taxon>Pseudomonadati</taxon>
        <taxon>Pseudomonadota</taxon>
        <taxon>Alphaproteobacteria</taxon>
        <taxon>Rhodobacterales</taxon>
        <taxon>Roseobacteraceae</taxon>
        <taxon>Leisingera</taxon>
    </lineage>
</organism>
<reference evidence="3 4" key="1">
    <citation type="submission" date="2021-06" db="EMBL/GenBank/DDBJ databases">
        <title>50 bacteria genomes isolated from Dapeng, Shenzhen, China.</title>
        <authorList>
            <person name="Zheng W."/>
            <person name="Yu S."/>
            <person name="Huang Y."/>
        </authorList>
    </citation>
    <scope>NUCLEOTIDE SEQUENCE [LARGE SCALE GENOMIC DNA]</scope>
    <source>
        <strain evidence="3 4">DP1N14-2</strain>
    </source>
</reference>
<feature type="transmembrane region" description="Helical" evidence="2">
    <location>
        <begin position="72"/>
        <end position="89"/>
    </location>
</feature>
<evidence type="ECO:0000256" key="2">
    <source>
        <dbReference type="SAM" id="Phobius"/>
    </source>
</evidence>
<keyword evidence="2" id="KW-0812">Transmembrane</keyword>
<comment type="caution">
    <text evidence="3">The sequence shown here is derived from an EMBL/GenBank/DDBJ whole genome shotgun (WGS) entry which is preliminary data.</text>
</comment>
<keyword evidence="2" id="KW-1133">Transmembrane helix</keyword>
<evidence type="ECO:0000313" key="3">
    <source>
        <dbReference type="EMBL" id="MBY6141488.1"/>
    </source>
</evidence>
<accession>A0ABS7NJU5</accession>
<keyword evidence="2" id="KW-0472">Membrane</keyword>
<evidence type="ECO:0000256" key="1">
    <source>
        <dbReference type="SAM" id="MobiDB-lite"/>
    </source>
</evidence>
<feature type="region of interest" description="Disordered" evidence="1">
    <location>
        <begin position="1"/>
        <end position="39"/>
    </location>
</feature>
<evidence type="ECO:0008006" key="5">
    <source>
        <dbReference type="Google" id="ProtNLM"/>
    </source>
</evidence>
<dbReference type="EMBL" id="JAHVJA010000011">
    <property type="protein sequence ID" value="MBY6141488.1"/>
    <property type="molecule type" value="Genomic_DNA"/>
</dbReference>